<dbReference type="EMBL" id="MK072086">
    <property type="protein sequence ID" value="AYV78625.1"/>
    <property type="molecule type" value="Genomic_DNA"/>
</dbReference>
<reference evidence="1" key="1">
    <citation type="submission" date="2018-10" db="EMBL/GenBank/DDBJ databases">
        <title>Hidden diversity of soil giant viruses.</title>
        <authorList>
            <person name="Schulz F."/>
            <person name="Alteio L."/>
            <person name="Goudeau D."/>
            <person name="Ryan E.M."/>
            <person name="Malmstrom R.R."/>
            <person name="Blanchard J."/>
            <person name="Woyke T."/>
        </authorList>
    </citation>
    <scope>NUCLEOTIDE SEQUENCE</scope>
    <source>
        <strain evidence="1">EDV1</strain>
    </source>
</reference>
<organism evidence="1">
    <name type="scientific">Edafosvirus sp</name>
    <dbReference type="NCBI Taxonomy" id="2487765"/>
    <lineage>
        <taxon>Viruses</taxon>
        <taxon>Varidnaviria</taxon>
        <taxon>Bamfordvirae</taxon>
        <taxon>Nucleocytoviricota</taxon>
        <taxon>Megaviricetes</taxon>
        <taxon>Imitervirales</taxon>
        <taxon>Mimiviridae</taxon>
        <taxon>Klosneuvirinae</taxon>
    </lineage>
</organism>
<sequence length="280" mass="33239">MDLFISKTIFQKKPNDKFTPLVVYNPKKNITEQIQEKQECSSNNFKDKFTKLEIHNVIYTISTFDDVTDMKSDYHVYATLKNYNIDITFMAINKCKYYFDMIKGIPKLNLFFNEIYKKNAIDETYALLETDKFELASRMKSKLDVCFLTYSFIFETPISKYDIRRFAFIPIHGYLFNIITRGLNLVKLTNKIEKHNTFEFKNGLNKDIIPFNGKDFCKPGGIYFIDEADIDIWRKYSSKVMYWKRHVIVPPFAQVYIEFCRIDGLKFKASEVILEERIPI</sequence>
<proteinExistence type="predicted"/>
<evidence type="ECO:0000313" key="1">
    <source>
        <dbReference type="EMBL" id="AYV78625.1"/>
    </source>
</evidence>
<protein>
    <submittedName>
        <fullName evidence="1">Uncharacterized protein</fullName>
    </submittedName>
</protein>
<name>A0A3G4ZUP9_9VIRU</name>
<accession>A0A3G4ZUP9</accession>
<gene>
    <name evidence="1" type="ORF">Edafosvirus21_4</name>
</gene>